<accession>A0A1I7ZEZ0</accession>
<dbReference type="Proteomes" id="UP000095287">
    <property type="component" value="Unplaced"/>
</dbReference>
<feature type="chain" id="PRO_5009313345" evidence="1">
    <location>
        <begin position="26"/>
        <end position="152"/>
    </location>
</feature>
<feature type="signal peptide" evidence="1">
    <location>
        <begin position="1"/>
        <end position="25"/>
    </location>
</feature>
<evidence type="ECO:0000313" key="2">
    <source>
        <dbReference type="Proteomes" id="UP000095287"/>
    </source>
</evidence>
<proteinExistence type="predicted"/>
<keyword evidence="1" id="KW-0732">Signal</keyword>
<reference evidence="3" key="1">
    <citation type="submission" date="2016-11" db="UniProtKB">
        <authorList>
            <consortium name="WormBaseParasite"/>
        </authorList>
    </citation>
    <scope>IDENTIFICATION</scope>
</reference>
<dbReference type="WBParaSite" id="L893_g25773.t1">
    <property type="protein sequence ID" value="L893_g25773.t1"/>
    <property type="gene ID" value="L893_g25773"/>
</dbReference>
<keyword evidence="2" id="KW-1185">Reference proteome</keyword>
<evidence type="ECO:0000256" key="1">
    <source>
        <dbReference type="SAM" id="SignalP"/>
    </source>
</evidence>
<sequence>MAHSGILSSLRPLSLLFLFIPLVYSDQQERHGEPSSLTRTTRNSQNEIITDDRYEELQESLRAIAKDVDALLPIDTVTSIADLIAYCAETQITKDVPENLRKIQKLVLDGFANMERSSSSMDSRTWRGRSTTPLIHWNASSPSRPTTITITI</sequence>
<evidence type="ECO:0000313" key="3">
    <source>
        <dbReference type="WBParaSite" id="L893_g25773.t1"/>
    </source>
</evidence>
<organism evidence="2 3">
    <name type="scientific">Steinernema glaseri</name>
    <dbReference type="NCBI Taxonomy" id="37863"/>
    <lineage>
        <taxon>Eukaryota</taxon>
        <taxon>Metazoa</taxon>
        <taxon>Ecdysozoa</taxon>
        <taxon>Nematoda</taxon>
        <taxon>Chromadorea</taxon>
        <taxon>Rhabditida</taxon>
        <taxon>Tylenchina</taxon>
        <taxon>Panagrolaimomorpha</taxon>
        <taxon>Strongyloidoidea</taxon>
        <taxon>Steinernematidae</taxon>
        <taxon>Steinernema</taxon>
    </lineage>
</organism>
<dbReference type="AlphaFoldDB" id="A0A1I7ZEZ0"/>
<protein>
    <submittedName>
        <fullName evidence="3">Secreted protein</fullName>
    </submittedName>
</protein>
<name>A0A1I7ZEZ0_9BILA</name>